<feature type="domain" description="Methyltransferase FkbM" evidence="1">
    <location>
        <begin position="83"/>
        <end position="259"/>
    </location>
</feature>
<dbReference type="PANTHER" id="PTHR34009:SF2">
    <property type="entry name" value="PROTEIN STAR"/>
    <property type="match status" value="1"/>
</dbReference>
<dbReference type="GO" id="GO:0031902">
    <property type="term" value="C:late endosome membrane"/>
    <property type="evidence" value="ECO:0007669"/>
    <property type="project" value="TreeGrafter"/>
</dbReference>
<dbReference type="GO" id="GO:0005886">
    <property type="term" value="C:plasma membrane"/>
    <property type="evidence" value="ECO:0007669"/>
    <property type="project" value="TreeGrafter"/>
</dbReference>
<evidence type="ECO:0000259" key="1">
    <source>
        <dbReference type="Pfam" id="PF05050"/>
    </source>
</evidence>
<dbReference type="InterPro" id="IPR029063">
    <property type="entry name" value="SAM-dependent_MTases_sf"/>
</dbReference>
<comment type="caution">
    <text evidence="2">The sequence shown here is derived from an EMBL/GenBank/DDBJ whole genome shotgun (WGS) entry which is preliminary data.</text>
</comment>
<dbReference type="SUPFAM" id="SSF53335">
    <property type="entry name" value="S-adenosyl-L-methionine-dependent methyltransferases"/>
    <property type="match status" value="1"/>
</dbReference>
<dbReference type="PANTHER" id="PTHR34009">
    <property type="entry name" value="PROTEIN STAR"/>
    <property type="match status" value="1"/>
</dbReference>
<dbReference type="Proteomes" id="UP001381693">
    <property type="component" value="Unassembled WGS sequence"/>
</dbReference>
<dbReference type="GO" id="GO:0006888">
    <property type="term" value="P:endoplasmic reticulum to Golgi vesicle-mediated transport"/>
    <property type="evidence" value="ECO:0007669"/>
    <property type="project" value="TreeGrafter"/>
</dbReference>
<feature type="non-terminal residue" evidence="2">
    <location>
        <position position="1"/>
    </location>
</feature>
<dbReference type="Pfam" id="PF05050">
    <property type="entry name" value="Methyltransf_21"/>
    <property type="match status" value="1"/>
</dbReference>
<dbReference type="GO" id="GO:0016197">
    <property type="term" value="P:endosomal transport"/>
    <property type="evidence" value="ECO:0007669"/>
    <property type="project" value="TreeGrafter"/>
</dbReference>
<dbReference type="AlphaFoldDB" id="A0AAN8WXC5"/>
<dbReference type="GO" id="GO:0005794">
    <property type="term" value="C:Golgi apparatus"/>
    <property type="evidence" value="ECO:0007669"/>
    <property type="project" value="TreeGrafter"/>
</dbReference>
<keyword evidence="3" id="KW-1185">Reference proteome</keyword>
<protein>
    <recommendedName>
        <fullName evidence="1">Methyltransferase FkbM domain-containing protein</fullName>
    </recommendedName>
</protein>
<evidence type="ECO:0000313" key="3">
    <source>
        <dbReference type="Proteomes" id="UP001381693"/>
    </source>
</evidence>
<dbReference type="InterPro" id="IPR006342">
    <property type="entry name" value="FkbM_mtfrase"/>
</dbReference>
<proteinExistence type="predicted"/>
<gene>
    <name evidence="2" type="ORF">SK128_001369</name>
</gene>
<accession>A0AAN8WXC5</accession>
<name>A0AAN8WXC5_HALRR</name>
<dbReference type="InterPro" id="IPR053202">
    <property type="entry name" value="EGF_Rcpt_Signaling_Reg"/>
</dbReference>
<sequence length="298" mass="34278">CYRDSILFSVLLEGPLSPDDPRLLAYVKESMLLAPGSGMYELKMDVPENRAYNNYLSHLGFPVLKKLIKTIFDDQPPGFFIEAGALDGEYLSNTLYLEREKAWKGLLIEPDSKMFSFLLKKNRRAWSSNCCLAKDLYPKKEMLMTLSNTRYSSYGFGYRAMNTLASSPYAAMSSAVAHADYVPVQCFPLQSLLLALDVTHVDFISLDVEGLEEDIVEKFLEYSYGIEVDVWLVEHKNSHSNVEETDYVFINRFTSRGYSLYTITQDFSPYNYIFIRNSSKAFHSAFHRRPLEYDKQMS</sequence>
<dbReference type="GO" id="GO:0005789">
    <property type="term" value="C:endoplasmic reticulum membrane"/>
    <property type="evidence" value="ECO:0007669"/>
    <property type="project" value="TreeGrafter"/>
</dbReference>
<organism evidence="2 3">
    <name type="scientific">Halocaridina rubra</name>
    <name type="common">Hawaiian red shrimp</name>
    <dbReference type="NCBI Taxonomy" id="373956"/>
    <lineage>
        <taxon>Eukaryota</taxon>
        <taxon>Metazoa</taxon>
        <taxon>Ecdysozoa</taxon>
        <taxon>Arthropoda</taxon>
        <taxon>Crustacea</taxon>
        <taxon>Multicrustacea</taxon>
        <taxon>Malacostraca</taxon>
        <taxon>Eumalacostraca</taxon>
        <taxon>Eucarida</taxon>
        <taxon>Decapoda</taxon>
        <taxon>Pleocyemata</taxon>
        <taxon>Caridea</taxon>
        <taxon>Atyoidea</taxon>
        <taxon>Atyidae</taxon>
        <taxon>Halocaridina</taxon>
    </lineage>
</organism>
<reference evidence="2 3" key="1">
    <citation type="submission" date="2023-11" db="EMBL/GenBank/DDBJ databases">
        <title>Halocaridina rubra genome assembly.</title>
        <authorList>
            <person name="Smith C."/>
        </authorList>
    </citation>
    <scope>NUCLEOTIDE SEQUENCE [LARGE SCALE GENOMIC DNA]</scope>
    <source>
        <strain evidence="2">EP-1</strain>
        <tissue evidence="2">Whole</tissue>
    </source>
</reference>
<dbReference type="EMBL" id="JAXCGZ010017480">
    <property type="protein sequence ID" value="KAK7068045.1"/>
    <property type="molecule type" value="Genomic_DNA"/>
</dbReference>
<evidence type="ECO:0000313" key="2">
    <source>
        <dbReference type="EMBL" id="KAK7068045.1"/>
    </source>
</evidence>
<dbReference type="Gene3D" id="3.40.50.150">
    <property type="entry name" value="Vaccinia Virus protein VP39"/>
    <property type="match status" value="1"/>
</dbReference>